<dbReference type="GeneID" id="96874190"/>
<proteinExistence type="predicted"/>
<protein>
    <recommendedName>
        <fullName evidence="4">DUF4087 domain-containing protein</fullName>
    </recommendedName>
</protein>
<evidence type="ECO:0000256" key="1">
    <source>
        <dbReference type="SAM" id="SignalP"/>
    </source>
</evidence>
<dbReference type="Proteomes" id="UP000092528">
    <property type="component" value="Chromosome 2"/>
</dbReference>
<evidence type="ECO:0000313" key="2">
    <source>
        <dbReference type="EMBL" id="ANU39022.1"/>
    </source>
</evidence>
<dbReference type="PATRIC" id="fig|45658.7.peg.3953"/>
<sequence>MKFKFMLCALLLPLSLHAAENRCGWVLNPTPHNVWLHDRDGTWTISMMGDYLEETPSLYRFSEAFVDESQVVRNNGVYGYACACMKVNIDQERERITKIYQVNQLSLKRCQDDRAIADYVLD</sequence>
<dbReference type="Pfam" id="PF13316">
    <property type="entry name" value="DUF4087"/>
    <property type="match status" value="1"/>
</dbReference>
<gene>
    <name evidence="2" type="ORF">VSVS05_03986</name>
</gene>
<dbReference type="RefSeq" id="WP_065546631.1">
    <property type="nucleotide sequence ID" value="NZ_CP016415.1"/>
</dbReference>
<evidence type="ECO:0008006" key="4">
    <source>
        <dbReference type="Google" id="ProtNLM"/>
    </source>
</evidence>
<dbReference type="AlphaFoldDB" id="A0A1C7FGG6"/>
<dbReference type="STRING" id="45658.VSVS12_03259"/>
<keyword evidence="3" id="KW-1185">Reference proteome</keyword>
<accession>A0A1C7FGG6</accession>
<feature type="signal peptide" evidence="1">
    <location>
        <begin position="1"/>
        <end position="18"/>
    </location>
</feature>
<keyword evidence="1" id="KW-0732">Signal</keyword>
<dbReference type="EMBL" id="CP016415">
    <property type="protein sequence ID" value="ANU39022.1"/>
    <property type="molecule type" value="Genomic_DNA"/>
</dbReference>
<evidence type="ECO:0000313" key="3">
    <source>
        <dbReference type="Proteomes" id="UP000092528"/>
    </source>
</evidence>
<feature type="chain" id="PRO_5008885680" description="DUF4087 domain-containing protein" evidence="1">
    <location>
        <begin position="19"/>
        <end position="122"/>
    </location>
</feature>
<reference evidence="2 3" key="1">
    <citation type="submission" date="2016-07" db="EMBL/GenBank/DDBJ databases">
        <title>Genome sequencing of Vibrio scophthalmi strain VS-05, an isolated from Paralichthys olivaceus.</title>
        <authorList>
            <person name="Han H.-J."/>
        </authorList>
    </citation>
    <scope>NUCLEOTIDE SEQUENCE [LARGE SCALE GENOMIC DNA]</scope>
    <source>
        <strain evidence="2 3">VS-05</strain>
    </source>
</reference>
<dbReference type="InterPro" id="IPR025145">
    <property type="entry name" value="DUF4087"/>
</dbReference>
<organism evidence="2 3">
    <name type="scientific">Vibrio scophthalmi</name>
    <dbReference type="NCBI Taxonomy" id="45658"/>
    <lineage>
        <taxon>Bacteria</taxon>
        <taxon>Pseudomonadati</taxon>
        <taxon>Pseudomonadota</taxon>
        <taxon>Gammaproteobacteria</taxon>
        <taxon>Vibrionales</taxon>
        <taxon>Vibrionaceae</taxon>
        <taxon>Vibrio</taxon>
    </lineage>
</organism>
<name>A0A1C7FGG6_9VIBR</name>